<comment type="caution">
    <text evidence="2">The sequence shown here is derived from an EMBL/GenBank/DDBJ whole genome shotgun (WGS) entry which is preliminary data.</text>
</comment>
<dbReference type="Proteomes" id="UP000887013">
    <property type="component" value="Unassembled WGS sequence"/>
</dbReference>
<sequence>INERPGRSEDREVDQSAFLILCRKLVCKNNERECIFTLGVWISFMGNANSLYHPAANPAQRSKDNQQYAFDESTKSSVRPKRNEAHDCLMRRQIQELLHSFEPDHH</sequence>
<evidence type="ECO:0000313" key="3">
    <source>
        <dbReference type="Proteomes" id="UP000887013"/>
    </source>
</evidence>
<organism evidence="2 3">
    <name type="scientific">Nephila pilipes</name>
    <name type="common">Giant wood spider</name>
    <name type="synonym">Nephila maculata</name>
    <dbReference type="NCBI Taxonomy" id="299642"/>
    <lineage>
        <taxon>Eukaryota</taxon>
        <taxon>Metazoa</taxon>
        <taxon>Ecdysozoa</taxon>
        <taxon>Arthropoda</taxon>
        <taxon>Chelicerata</taxon>
        <taxon>Arachnida</taxon>
        <taxon>Araneae</taxon>
        <taxon>Araneomorphae</taxon>
        <taxon>Entelegynae</taxon>
        <taxon>Araneoidea</taxon>
        <taxon>Nephilidae</taxon>
        <taxon>Nephila</taxon>
    </lineage>
</organism>
<keyword evidence="3" id="KW-1185">Reference proteome</keyword>
<dbReference type="EMBL" id="BMAW01086292">
    <property type="protein sequence ID" value="GFU46784.1"/>
    <property type="molecule type" value="Genomic_DNA"/>
</dbReference>
<name>A0A8X6USW7_NEPPI</name>
<proteinExistence type="predicted"/>
<dbReference type="AlphaFoldDB" id="A0A8X6USW7"/>
<feature type="non-terminal residue" evidence="2">
    <location>
        <position position="1"/>
    </location>
</feature>
<reference evidence="2" key="1">
    <citation type="submission" date="2020-08" db="EMBL/GenBank/DDBJ databases">
        <title>Multicomponent nature underlies the extraordinary mechanical properties of spider dragline silk.</title>
        <authorList>
            <person name="Kono N."/>
            <person name="Nakamura H."/>
            <person name="Mori M."/>
            <person name="Yoshida Y."/>
            <person name="Ohtoshi R."/>
            <person name="Malay A.D."/>
            <person name="Moran D.A.P."/>
            <person name="Tomita M."/>
            <person name="Numata K."/>
            <person name="Arakawa K."/>
        </authorList>
    </citation>
    <scope>NUCLEOTIDE SEQUENCE</scope>
</reference>
<evidence type="ECO:0000256" key="1">
    <source>
        <dbReference type="SAM" id="MobiDB-lite"/>
    </source>
</evidence>
<accession>A0A8X6USW7</accession>
<gene>
    <name evidence="2" type="ORF">NPIL_415931</name>
</gene>
<protein>
    <submittedName>
        <fullName evidence="2">Uncharacterized protein</fullName>
    </submittedName>
</protein>
<feature type="region of interest" description="Disordered" evidence="1">
    <location>
        <begin position="53"/>
        <end position="85"/>
    </location>
</feature>
<evidence type="ECO:0000313" key="2">
    <source>
        <dbReference type="EMBL" id="GFU46784.1"/>
    </source>
</evidence>